<keyword evidence="1" id="KW-0175">Coiled coil</keyword>
<dbReference type="AlphaFoldDB" id="A0A8S1MHB7"/>
<feature type="region of interest" description="Disordered" evidence="2">
    <location>
        <begin position="31"/>
        <end position="52"/>
    </location>
</feature>
<name>A0A8S1MHB7_PARPR</name>
<reference evidence="3" key="1">
    <citation type="submission" date="2021-01" db="EMBL/GenBank/DDBJ databases">
        <authorList>
            <consortium name="Genoscope - CEA"/>
            <person name="William W."/>
        </authorList>
    </citation>
    <scope>NUCLEOTIDE SEQUENCE</scope>
</reference>
<dbReference type="OMA" id="GMNSEHK"/>
<comment type="caution">
    <text evidence="3">The sequence shown here is derived from an EMBL/GenBank/DDBJ whole genome shotgun (WGS) entry which is preliminary data.</text>
</comment>
<keyword evidence="4" id="KW-1185">Reference proteome</keyword>
<evidence type="ECO:0000256" key="2">
    <source>
        <dbReference type="SAM" id="MobiDB-lite"/>
    </source>
</evidence>
<feature type="region of interest" description="Disordered" evidence="2">
    <location>
        <begin position="260"/>
        <end position="301"/>
    </location>
</feature>
<feature type="compositionally biased region" description="Basic and acidic residues" evidence="2">
    <location>
        <begin position="275"/>
        <end position="287"/>
    </location>
</feature>
<organism evidence="3 4">
    <name type="scientific">Paramecium primaurelia</name>
    <dbReference type="NCBI Taxonomy" id="5886"/>
    <lineage>
        <taxon>Eukaryota</taxon>
        <taxon>Sar</taxon>
        <taxon>Alveolata</taxon>
        <taxon>Ciliophora</taxon>
        <taxon>Intramacronucleata</taxon>
        <taxon>Oligohymenophorea</taxon>
        <taxon>Peniculida</taxon>
        <taxon>Parameciidae</taxon>
        <taxon>Paramecium</taxon>
    </lineage>
</organism>
<evidence type="ECO:0000256" key="1">
    <source>
        <dbReference type="SAM" id="Coils"/>
    </source>
</evidence>
<feature type="compositionally biased region" description="Polar residues" evidence="2">
    <location>
        <begin position="260"/>
        <end position="274"/>
    </location>
</feature>
<accession>A0A8S1MHB7</accession>
<gene>
    <name evidence="3" type="ORF">PPRIM_AZ9-3.1.T0570125</name>
</gene>
<dbReference type="Proteomes" id="UP000688137">
    <property type="component" value="Unassembled WGS sequence"/>
</dbReference>
<evidence type="ECO:0000313" key="3">
    <source>
        <dbReference type="EMBL" id="CAD8076925.1"/>
    </source>
</evidence>
<feature type="coiled-coil region" evidence="1">
    <location>
        <begin position="125"/>
        <end position="159"/>
    </location>
</feature>
<sequence>MSDHSQLFYNKDDNTDDLLLSQFSYESQFRSQESLPQRKKRQNQQAKQNQVIQEENSNSYIIEDQQQSYLKSQQESKEVQLLKLASHLRQLLQKQQQEFYEKELGFQQKLLTVQQQHDSMISLMKTKYQIIIEELQQKLSMQQTENTNLKQQIFQLQEQQQNQVTQRMNKQSGTETNKDTNCFFTQRQTHQNSKQNDYYQPEHDEDKLLLLYKQEIDKVKQQTAEFERKFQNEKQSIKQEISALRNQKLMLQTLITNKQVTNQSTDKPYSQGMNSEHKTNKSKRDSQSRAYSHISKKSFDF</sequence>
<dbReference type="EMBL" id="CAJJDM010000058">
    <property type="protein sequence ID" value="CAD8076925.1"/>
    <property type="molecule type" value="Genomic_DNA"/>
</dbReference>
<feature type="coiled-coil region" evidence="1">
    <location>
        <begin position="209"/>
        <end position="247"/>
    </location>
</feature>
<evidence type="ECO:0000313" key="4">
    <source>
        <dbReference type="Proteomes" id="UP000688137"/>
    </source>
</evidence>
<protein>
    <submittedName>
        <fullName evidence="3">Uncharacterized protein</fullName>
    </submittedName>
</protein>
<proteinExistence type="predicted"/>